<proteinExistence type="predicted"/>
<dbReference type="SUPFAM" id="SSF69318">
    <property type="entry name" value="Integrin alpha N-terminal domain"/>
    <property type="match status" value="1"/>
</dbReference>
<dbReference type="RefSeq" id="WP_062302025.1">
    <property type="nucleotide sequence ID" value="NZ_LRPB01000045.1"/>
</dbReference>
<feature type="chain" id="PRO_5007575084" description="VCBS repeat-containing protein" evidence="1">
    <location>
        <begin position="24"/>
        <end position="225"/>
    </location>
</feature>
<organism evidence="2 3">
    <name type="scientific">Roseivirga seohaensis</name>
    <dbReference type="NCBI Taxonomy" id="1914963"/>
    <lineage>
        <taxon>Bacteria</taxon>
        <taxon>Pseudomonadati</taxon>
        <taxon>Bacteroidota</taxon>
        <taxon>Cytophagia</taxon>
        <taxon>Cytophagales</taxon>
        <taxon>Roseivirgaceae</taxon>
        <taxon>Roseivirga</taxon>
    </lineage>
</organism>
<evidence type="ECO:0000256" key="1">
    <source>
        <dbReference type="SAM" id="SignalP"/>
    </source>
</evidence>
<evidence type="ECO:0000313" key="2">
    <source>
        <dbReference type="EMBL" id="KYG81189.1"/>
    </source>
</evidence>
<reference evidence="2 3" key="1">
    <citation type="submission" date="2016-01" db="EMBL/GenBank/DDBJ databases">
        <title>Genome sequencing of Roseivirga seohaensis SW-152.</title>
        <authorList>
            <person name="Selvaratnam C."/>
            <person name="Thevarajoo S."/>
            <person name="Goh K.M."/>
            <person name="Ee R."/>
            <person name="Chan K.-G."/>
            <person name="Chong C.S."/>
        </authorList>
    </citation>
    <scope>NUCLEOTIDE SEQUENCE [LARGE SCALE GENOMIC DNA]</scope>
    <source>
        <strain evidence="2 3">SW-152</strain>
    </source>
</reference>
<evidence type="ECO:0008006" key="4">
    <source>
        <dbReference type="Google" id="ProtNLM"/>
    </source>
</evidence>
<comment type="caution">
    <text evidence="2">The sequence shown here is derived from an EMBL/GenBank/DDBJ whole genome shotgun (WGS) entry which is preliminary data.</text>
</comment>
<feature type="signal peptide" evidence="1">
    <location>
        <begin position="1"/>
        <end position="23"/>
    </location>
</feature>
<name>A0A150XR15_9BACT</name>
<dbReference type="STRING" id="1914963.AWW67_07470"/>
<sequence>MKLLKYKISILLILGCSPISLLAQDFVWDTTFMVLGNRLEFNEEHYSPTHSFLKFSKNGRVIFLDSMDYTGPSGGREFVDFNQDGFIDLKITWTYNTWRSWLYLFDSARMEFIRVFDFWDFPDAQIIKNDHDYFYSYIKNGCADMNWLSHLFKIENFKTVKIATIIGEGCSENDKDWQIRIVKYLPDNSSTEIDNLPYSIIDTYKDNKWGFIEDYWNRNVNKFRN</sequence>
<gene>
    <name evidence="2" type="ORF">AWW67_07470</name>
</gene>
<dbReference type="Proteomes" id="UP000075663">
    <property type="component" value="Unassembled WGS sequence"/>
</dbReference>
<accession>A0A150XR15</accession>
<protein>
    <recommendedName>
        <fullName evidence="4">VCBS repeat-containing protein</fullName>
    </recommendedName>
</protein>
<dbReference type="InterPro" id="IPR028994">
    <property type="entry name" value="Integrin_alpha_N"/>
</dbReference>
<keyword evidence="1" id="KW-0732">Signal</keyword>
<evidence type="ECO:0000313" key="3">
    <source>
        <dbReference type="Proteomes" id="UP000075663"/>
    </source>
</evidence>
<dbReference type="AlphaFoldDB" id="A0A150XR15"/>
<dbReference type="EMBL" id="LRPB01000045">
    <property type="protein sequence ID" value="KYG81189.1"/>
    <property type="molecule type" value="Genomic_DNA"/>
</dbReference>